<dbReference type="Pfam" id="PF09722">
    <property type="entry name" value="Xre_MbcA_ParS_C"/>
    <property type="match status" value="1"/>
</dbReference>
<feature type="domain" description="Antitoxin Xre-like helix-turn-helix" evidence="2">
    <location>
        <begin position="41"/>
        <end position="102"/>
    </location>
</feature>
<sequence length="160" mass="17091">MNHPAPVAADAVPADPDLARTLDLLGGPAVVKTPVRTALEAHDLLAHGLPAASLVHLGERAGLDAGTLVEALGMSLRTLQRRRESQDRSLSPEQSGRAWTFADILGRATETLGSREAALDWLQRPALALDGRRPLELLRTPAGAELVGDHLTRLEYGVYT</sequence>
<evidence type="ECO:0000259" key="1">
    <source>
        <dbReference type="Pfam" id="PF09722"/>
    </source>
</evidence>
<reference evidence="4" key="1">
    <citation type="journal article" date="2019" name="Int. J. Syst. Evol. Microbiol.">
        <title>The Global Catalogue of Microorganisms (GCM) 10K type strain sequencing project: providing services to taxonomists for standard genome sequencing and annotation.</title>
        <authorList>
            <consortium name="The Broad Institute Genomics Platform"/>
            <consortium name="The Broad Institute Genome Sequencing Center for Infectious Disease"/>
            <person name="Wu L."/>
            <person name="Ma J."/>
        </authorList>
    </citation>
    <scope>NUCLEOTIDE SEQUENCE [LARGE SCALE GENOMIC DNA]</scope>
    <source>
        <strain evidence="4">KACC 11588</strain>
    </source>
</reference>
<evidence type="ECO:0000313" key="3">
    <source>
        <dbReference type="EMBL" id="MFC5567076.1"/>
    </source>
</evidence>
<evidence type="ECO:0000259" key="2">
    <source>
        <dbReference type="Pfam" id="PF20432"/>
    </source>
</evidence>
<gene>
    <name evidence="3" type="ORF">ACFPOC_11730</name>
</gene>
<evidence type="ECO:0000313" key="4">
    <source>
        <dbReference type="Proteomes" id="UP001596056"/>
    </source>
</evidence>
<accession>A0ABW0SDR5</accession>
<comment type="caution">
    <text evidence="3">The sequence shown here is derived from an EMBL/GenBank/DDBJ whole genome shotgun (WGS) entry which is preliminary data.</text>
</comment>
<name>A0ABW0SDR5_9RHOB</name>
<dbReference type="InterPro" id="IPR011979">
    <property type="entry name" value="Antitox_Xre"/>
</dbReference>
<keyword evidence="4" id="KW-1185">Reference proteome</keyword>
<organism evidence="3 4">
    <name type="scientific">Rubellimicrobium aerolatum</name>
    <dbReference type="NCBI Taxonomy" id="490979"/>
    <lineage>
        <taxon>Bacteria</taxon>
        <taxon>Pseudomonadati</taxon>
        <taxon>Pseudomonadota</taxon>
        <taxon>Alphaproteobacteria</taxon>
        <taxon>Rhodobacterales</taxon>
        <taxon>Roseobacteraceae</taxon>
        <taxon>Rubellimicrobium</taxon>
    </lineage>
</organism>
<protein>
    <submittedName>
        <fullName evidence="3">Antitoxin Xre/MbcA/ParS toxin-binding domain-containing protein</fullName>
    </submittedName>
</protein>
<dbReference type="Proteomes" id="UP001596056">
    <property type="component" value="Unassembled WGS sequence"/>
</dbReference>
<dbReference type="InterPro" id="IPR024467">
    <property type="entry name" value="Xre/MbcA/ParS-like_toxin-bd"/>
</dbReference>
<dbReference type="InterPro" id="IPR046847">
    <property type="entry name" value="Xre-like_HTH"/>
</dbReference>
<proteinExistence type="predicted"/>
<feature type="domain" description="Antitoxin Xre/MbcA/ParS-like toxin-binding" evidence="1">
    <location>
        <begin position="108"/>
        <end position="157"/>
    </location>
</feature>
<dbReference type="Pfam" id="PF20432">
    <property type="entry name" value="Xre-like-HTH"/>
    <property type="match status" value="1"/>
</dbReference>
<dbReference type="NCBIfam" id="TIGR02293">
    <property type="entry name" value="TAS_TIGR02293"/>
    <property type="match status" value="1"/>
</dbReference>
<dbReference type="EMBL" id="JBHSNA010000010">
    <property type="protein sequence ID" value="MFC5567076.1"/>
    <property type="molecule type" value="Genomic_DNA"/>
</dbReference>
<dbReference type="RefSeq" id="WP_377110047.1">
    <property type="nucleotide sequence ID" value="NZ_JBHSNA010000010.1"/>
</dbReference>